<dbReference type="PROSITE" id="PS51318">
    <property type="entry name" value="TAT"/>
    <property type="match status" value="1"/>
</dbReference>
<dbReference type="EMBL" id="AP025739">
    <property type="protein sequence ID" value="BDI30400.1"/>
    <property type="molecule type" value="Genomic_DNA"/>
</dbReference>
<dbReference type="SUPFAM" id="SSF56281">
    <property type="entry name" value="Metallo-hydrolase/oxidoreductase"/>
    <property type="match status" value="1"/>
</dbReference>
<dbReference type="InterPro" id="IPR050855">
    <property type="entry name" value="NDM-1-like"/>
</dbReference>
<dbReference type="Gene3D" id="3.60.15.10">
    <property type="entry name" value="Ribonuclease Z/Hydroxyacylglutathione hydrolase-like"/>
    <property type="match status" value="1"/>
</dbReference>
<name>A0A402CVI2_9BACT</name>
<keyword evidence="3" id="KW-1185">Reference proteome</keyword>
<dbReference type="InterPro" id="IPR036866">
    <property type="entry name" value="RibonucZ/Hydroxyglut_hydro"/>
</dbReference>
<sequence>MMNRRELLRGAVGLAGALALGGLDAPRSQAAPGPHIPPVIDFDHNEAKLQPISKNLYLLAGLGGNILILVGDAKTTIVDSGVPTRSQDIAKAIASVSPHPVTTLINSHWHFDHTGGNAYMAGKGAHIIGHENVRRRLSRPEAIDLLHAKFPAQPKIAWPVETFTVAKTISAGSEEVRIRHVAPAHTDSDSIIHLPGANVVHAADLFFNGFYPFIDYNSGGWIGGMIAGLDHVLSLSDAHTKIIPGHGPLATRAEVQSARDMLATVRGRIQPMVSARKTLDQVIAAKPTRDLDAKWGGVVLSGDMFTQDVYEGLKRRLRA</sequence>
<feature type="domain" description="Metallo-beta-lactamase" evidence="1">
    <location>
        <begin position="63"/>
        <end position="246"/>
    </location>
</feature>
<dbReference type="AlphaFoldDB" id="A0A402CVI2"/>
<protein>
    <submittedName>
        <fullName evidence="2">Cyclase</fullName>
    </submittedName>
</protein>
<accession>A0A402CVI2</accession>
<dbReference type="InterPro" id="IPR006311">
    <property type="entry name" value="TAT_signal"/>
</dbReference>
<dbReference type="PANTHER" id="PTHR42951">
    <property type="entry name" value="METALLO-BETA-LACTAMASE DOMAIN-CONTAINING"/>
    <property type="match status" value="1"/>
</dbReference>
<dbReference type="RefSeq" id="WP_119321358.1">
    <property type="nucleotide sequence ID" value="NZ_AP025739.1"/>
</dbReference>
<evidence type="ECO:0000313" key="2">
    <source>
        <dbReference type="EMBL" id="BDI30400.1"/>
    </source>
</evidence>
<evidence type="ECO:0000313" key="3">
    <source>
        <dbReference type="Proteomes" id="UP000287394"/>
    </source>
</evidence>
<dbReference type="OrthoDB" id="9769598at2"/>
<evidence type="ECO:0000259" key="1">
    <source>
        <dbReference type="SMART" id="SM00849"/>
    </source>
</evidence>
<dbReference type="Pfam" id="PF00753">
    <property type="entry name" value="Lactamase_B"/>
    <property type="match status" value="1"/>
</dbReference>
<dbReference type="KEGG" id="ccot:CCAX7_24510"/>
<dbReference type="SMART" id="SM00849">
    <property type="entry name" value="Lactamase_B"/>
    <property type="match status" value="1"/>
</dbReference>
<dbReference type="InterPro" id="IPR001279">
    <property type="entry name" value="Metallo-B-lactamas"/>
</dbReference>
<dbReference type="CDD" id="cd16282">
    <property type="entry name" value="metallo-hydrolase-like_MBL-fold"/>
    <property type="match status" value="1"/>
</dbReference>
<dbReference type="Proteomes" id="UP000287394">
    <property type="component" value="Chromosome"/>
</dbReference>
<proteinExistence type="predicted"/>
<reference evidence="2 3" key="1">
    <citation type="journal article" date="2019" name="Int. J. Syst. Evol. Microbiol.">
        <title>Capsulimonas corticalis gen. nov., sp. nov., an aerobic capsulated bacterium, of a novel bacterial order, Capsulimonadales ord. nov., of the class Armatimonadia of the phylum Armatimonadetes.</title>
        <authorList>
            <person name="Li J."/>
            <person name="Kudo C."/>
            <person name="Tonouchi A."/>
        </authorList>
    </citation>
    <scope>NUCLEOTIDE SEQUENCE [LARGE SCALE GENOMIC DNA]</scope>
    <source>
        <strain evidence="2 3">AX-7</strain>
    </source>
</reference>
<organism evidence="2 3">
    <name type="scientific">Capsulimonas corticalis</name>
    <dbReference type="NCBI Taxonomy" id="2219043"/>
    <lineage>
        <taxon>Bacteria</taxon>
        <taxon>Bacillati</taxon>
        <taxon>Armatimonadota</taxon>
        <taxon>Armatimonadia</taxon>
        <taxon>Capsulimonadales</taxon>
        <taxon>Capsulimonadaceae</taxon>
        <taxon>Capsulimonas</taxon>
    </lineage>
</organism>
<gene>
    <name evidence="2" type="ORF">CCAX7_24510</name>
</gene>
<dbReference type="PANTHER" id="PTHR42951:SF4">
    <property type="entry name" value="ACYL-COENZYME A THIOESTERASE MBLAC2"/>
    <property type="match status" value="1"/>
</dbReference>